<keyword evidence="3" id="KW-1185">Reference proteome</keyword>
<sequence length="182" mass="21076">MFLVVFTISSMLLYAPQAARFLLLSLRDRIREQFAHLAECEKRNITCIHTRQTDFIRLNRTTDLEETVMAAYNISEQHRSQQYLIFGDDRTFMAKLATRLKQVDASKRMFRLASGFGIAKRFERTLYYYDVDELMLERLKQIVFAFPRTAEKFVVSAIRANGIPEQSVGLSESMNGRTTVAA</sequence>
<feature type="chain" id="PRO_5045797541" evidence="1">
    <location>
        <begin position="19"/>
        <end position="182"/>
    </location>
</feature>
<accession>A0ABR1DTC0</accession>
<comment type="caution">
    <text evidence="2">The sequence shown here is derived from an EMBL/GenBank/DDBJ whole genome shotgun (WGS) entry which is preliminary data.</text>
</comment>
<gene>
    <name evidence="2" type="primary">Necator_chrV.g17757</name>
    <name evidence="2" type="ORF">RB195_012967</name>
</gene>
<evidence type="ECO:0000313" key="3">
    <source>
        <dbReference type="Proteomes" id="UP001303046"/>
    </source>
</evidence>
<proteinExistence type="predicted"/>
<dbReference type="Proteomes" id="UP001303046">
    <property type="component" value="Unassembled WGS sequence"/>
</dbReference>
<name>A0ABR1DTC0_NECAM</name>
<evidence type="ECO:0000256" key="1">
    <source>
        <dbReference type="SAM" id="SignalP"/>
    </source>
</evidence>
<protein>
    <submittedName>
        <fullName evidence="2">Uncharacterized protein</fullName>
    </submittedName>
</protein>
<dbReference type="EMBL" id="JAVFWL010000005">
    <property type="protein sequence ID" value="KAK6753694.1"/>
    <property type="molecule type" value="Genomic_DNA"/>
</dbReference>
<reference evidence="2 3" key="1">
    <citation type="submission" date="2023-08" db="EMBL/GenBank/DDBJ databases">
        <title>A Necator americanus chromosomal reference genome.</title>
        <authorList>
            <person name="Ilik V."/>
            <person name="Petrzelkova K.J."/>
            <person name="Pardy F."/>
            <person name="Fuh T."/>
            <person name="Niatou-Singa F.S."/>
            <person name="Gouil Q."/>
            <person name="Baker L."/>
            <person name="Ritchie M.E."/>
            <person name="Jex A.R."/>
            <person name="Gazzola D."/>
            <person name="Li H."/>
            <person name="Toshio Fujiwara R."/>
            <person name="Zhan B."/>
            <person name="Aroian R.V."/>
            <person name="Pafco B."/>
            <person name="Schwarz E.M."/>
        </authorList>
    </citation>
    <scope>NUCLEOTIDE SEQUENCE [LARGE SCALE GENOMIC DNA]</scope>
    <source>
        <strain evidence="2 3">Aroian</strain>
        <tissue evidence="2">Whole animal</tissue>
    </source>
</reference>
<evidence type="ECO:0000313" key="2">
    <source>
        <dbReference type="EMBL" id="KAK6753694.1"/>
    </source>
</evidence>
<organism evidence="2 3">
    <name type="scientific">Necator americanus</name>
    <name type="common">Human hookworm</name>
    <dbReference type="NCBI Taxonomy" id="51031"/>
    <lineage>
        <taxon>Eukaryota</taxon>
        <taxon>Metazoa</taxon>
        <taxon>Ecdysozoa</taxon>
        <taxon>Nematoda</taxon>
        <taxon>Chromadorea</taxon>
        <taxon>Rhabditida</taxon>
        <taxon>Rhabditina</taxon>
        <taxon>Rhabditomorpha</taxon>
        <taxon>Strongyloidea</taxon>
        <taxon>Ancylostomatidae</taxon>
        <taxon>Bunostominae</taxon>
        <taxon>Necator</taxon>
    </lineage>
</organism>
<keyword evidence="1" id="KW-0732">Signal</keyword>
<feature type="signal peptide" evidence="1">
    <location>
        <begin position="1"/>
        <end position="18"/>
    </location>
</feature>